<dbReference type="Proteomes" id="UP000698924">
    <property type="component" value="Unassembled WGS sequence"/>
</dbReference>
<sequence length="52" mass="6131">MKKIADWYQQIMINVMKRLTTKDILIILVITIVLLIIAKLTGEMSSERWLKI</sequence>
<protein>
    <submittedName>
        <fullName evidence="2">Uncharacterized protein</fullName>
    </submittedName>
</protein>
<keyword evidence="3" id="KW-1185">Reference proteome</keyword>
<organism evidence="2 3">
    <name type="scientific">Caecibacteroides pullorum</name>
    <dbReference type="NCBI Taxonomy" id="2725562"/>
    <lineage>
        <taxon>Bacteria</taxon>
        <taxon>Pseudomonadati</taxon>
        <taxon>Bacteroidota</taxon>
        <taxon>Bacteroidia</taxon>
        <taxon>Bacteroidales</taxon>
        <taxon>Bacteroidaceae</taxon>
        <taxon>Caecibacteroides</taxon>
    </lineage>
</organism>
<comment type="caution">
    <text evidence="2">The sequence shown here is derived from an EMBL/GenBank/DDBJ whole genome shotgun (WGS) entry which is preliminary data.</text>
</comment>
<keyword evidence="1" id="KW-0812">Transmembrane</keyword>
<name>A0AA40ZRW2_9BACT</name>
<dbReference type="AlphaFoldDB" id="A0AA40ZRW2"/>
<accession>A0AA40ZRW2</accession>
<keyword evidence="1" id="KW-0472">Membrane</keyword>
<keyword evidence="1" id="KW-1133">Transmembrane helix</keyword>
<evidence type="ECO:0000256" key="1">
    <source>
        <dbReference type="SAM" id="Phobius"/>
    </source>
</evidence>
<reference evidence="2 3" key="1">
    <citation type="journal article" date="2021" name="Sci. Rep.">
        <title>The distribution of antibiotic resistance genes in chicken gut microbiota commensals.</title>
        <authorList>
            <person name="Juricova H."/>
            <person name="Matiasovicova J."/>
            <person name="Kubasova T."/>
            <person name="Cejkova D."/>
            <person name="Rychlik I."/>
        </authorList>
    </citation>
    <scope>NUCLEOTIDE SEQUENCE [LARGE SCALE GENOMIC DNA]</scope>
    <source>
        <strain evidence="2 3">An421</strain>
    </source>
</reference>
<evidence type="ECO:0000313" key="2">
    <source>
        <dbReference type="EMBL" id="MBM6856445.1"/>
    </source>
</evidence>
<gene>
    <name evidence="2" type="ORF">H6D15_02300</name>
</gene>
<dbReference type="EMBL" id="JACJMO010000002">
    <property type="protein sequence ID" value="MBM6856445.1"/>
    <property type="molecule type" value="Genomic_DNA"/>
</dbReference>
<dbReference type="RefSeq" id="WP_204970209.1">
    <property type="nucleotide sequence ID" value="NZ_JAAZTS010000002.1"/>
</dbReference>
<proteinExistence type="predicted"/>
<evidence type="ECO:0000313" key="3">
    <source>
        <dbReference type="Proteomes" id="UP000698924"/>
    </source>
</evidence>
<feature type="transmembrane region" description="Helical" evidence="1">
    <location>
        <begin position="24"/>
        <end position="42"/>
    </location>
</feature>